<name>G8P1U8_GRAMM</name>
<dbReference type="InterPro" id="IPR036514">
    <property type="entry name" value="SGNH_hydro_sf"/>
</dbReference>
<protein>
    <submittedName>
        <fullName evidence="2">Uncharacterized protein</fullName>
    </submittedName>
</protein>
<evidence type="ECO:0000313" key="3">
    <source>
        <dbReference type="Proteomes" id="UP000007113"/>
    </source>
</evidence>
<feature type="signal peptide" evidence="1">
    <location>
        <begin position="1"/>
        <end position="28"/>
    </location>
</feature>
<accession>G8P1U8</accession>
<dbReference type="AlphaFoldDB" id="G8P1U8"/>
<sequence precursor="true">MRLNLYKLSIVALFVCGVAMIGPARAHAQDHASRPEETEWTWEVRPVHVDPKLPNVLLVGDSITRNYYPEVKKQLADVANVYLFAASTSLGDPRLPRELVEFSIMEGVSFKVVHFNNGMHGWTYSEEEFKAAFPSYLRTLHKIAPKASFIWANITPVKAEDTPGPTNARIEARNDIAQAIMAKADIPVDDQHELMTHHTDQYEDHVHFNPTGAAIQGQQVAQFIRSALKK</sequence>
<dbReference type="Proteomes" id="UP000007113">
    <property type="component" value="Chromosome"/>
</dbReference>
<dbReference type="HOGENOM" id="CLU_1218821_0_0_0"/>
<dbReference type="eggNOG" id="COG2755">
    <property type="taxonomic scope" value="Bacteria"/>
</dbReference>
<keyword evidence="3" id="KW-1185">Reference proteome</keyword>
<dbReference type="RefSeq" id="WP_014265878.1">
    <property type="nucleotide sequence ID" value="NC_016631.1"/>
</dbReference>
<dbReference type="SUPFAM" id="SSF52266">
    <property type="entry name" value="SGNH hydrolase"/>
    <property type="match status" value="1"/>
</dbReference>
<evidence type="ECO:0000313" key="2">
    <source>
        <dbReference type="EMBL" id="AEU37000.1"/>
    </source>
</evidence>
<dbReference type="KEGG" id="gma:AciX8_2690"/>
<reference evidence="2 3" key="1">
    <citation type="submission" date="2011-11" db="EMBL/GenBank/DDBJ databases">
        <title>Complete sequence of Granulicella mallensis MP5ACTX8.</title>
        <authorList>
            <consortium name="US DOE Joint Genome Institute"/>
            <person name="Lucas S."/>
            <person name="Copeland A."/>
            <person name="Lapidus A."/>
            <person name="Cheng J.-F."/>
            <person name="Goodwin L."/>
            <person name="Pitluck S."/>
            <person name="Peters L."/>
            <person name="Lu M."/>
            <person name="Detter J.C."/>
            <person name="Han C."/>
            <person name="Tapia R."/>
            <person name="Land M."/>
            <person name="Hauser L."/>
            <person name="Kyrpides N."/>
            <person name="Ivanova N."/>
            <person name="Mikhailova N."/>
            <person name="Pagani I."/>
            <person name="Rawat S."/>
            <person name="Mannisto M."/>
            <person name="Haggblom M."/>
            <person name="Woyke T."/>
        </authorList>
    </citation>
    <scope>NUCLEOTIDE SEQUENCE [LARGE SCALE GENOMIC DNA]</scope>
    <source>
        <strain evidence="3">ATCC BAA-1857 / DSM 23137 / MP5ACTX8</strain>
    </source>
</reference>
<dbReference type="Gene3D" id="3.40.50.1110">
    <property type="entry name" value="SGNH hydrolase"/>
    <property type="match status" value="1"/>
</dbReference>
<evidence type="ECO:0000256" key="1">
    <source>
        <dbReference type="SAM" id="SignalP"/>
    </source>
</evidence>
<feature type="chain" id="PRO_5003513333" evidence="1">
    <location>
        <begin position="29"/>
        <end position="230"/>
    </location>
</feature>
<keyword evidence="1" id="KW-0732">Signal</keyword>
<dbReference type="CDD" id="cd00229">
    <property type="entry name" value="SGNH_hydrolase"/>
    <property type="match status" value="1"/>
</dbReference>
<organism evidence="2 3">
    <name type="scientific">Granulicella mallensis (strain ATCC BAA-1857 / DSM 23137 / MP5ACTX8)</name>
    <dbReference type="NCBI Taxonomy" id="682795"/>
    <lineage>
        <taxon>Bacteria</taxon>
        <taxon>Pseudomonadati</taxon>
        <taxon>Acidobacteriota</taxon>
        <taxon>Terriglobia</taxon>
        <taxon>Terriglobales</taxon>
        <taxon>Acidobacteriaceae</taxon>
        <taxon>Granulicella</taxon>
    </lineage>
</organism>
<dbReference type="EMBL" id="CP003130">
    <property type="protein sequence ID" value="AEU37000.1"/>
    <property type="molecule type" value="Genomic_DNA"/>
</dbReference>
<gene>
    <name evidence="2" type="ordered locus">AciX8_2690</name>
</gene>
<dbReference type="GO" id="GO:0016788">
    <property type="term" value="F:hydrolase activity, acting on ester bonds"/>
    <property type="evidence" value="ECO:0007669"/>
    <property type="project" value="UniProtKB-ARBA"/>
</dbReference>
<proteinExistence type="predicted"/>
<dbReference type="STRING" id="682795.AciX8_2690"/>
<dbReference type="OrthoDB" id="388542at2"/>